<evidence type="ECO:0000256" key="1">
    <source>
        <dbReference type="ARBA" id="ARBA00006479"/>
    </source>
</evidence>
<dbReference type="Gene3D" id="3.30.420.40">
    <property type="match status" value="2"/>
</dbReference>
<name>A0A6M8U6E2_9GAMM</name>
<evidence type="ECO:0000256" key="2">
    <source>
        <dbReference type="ARBA" id="ARBA00023277"/>
    </source>
</evidence>
<organism evidence="3 4">
    <name type="scientific">Paramixta manurensis</name>
    <dbReference type="NCBI Taxonomy" id="2740817"/>
    <lineage>
        <taxon>Bacteria</taxon>
        <taxon>Pseudomonadati</taxon>
        <taxon>Pseudomonadota</taxon>
        <taxon>Gammaproteobacteria</taxon>
        <taxon>Enterobacterales</taxon>
        <taxon>Erwiniaceae</taxon>
        <taxon>Paramixta</taxon>
    </lineage>
</organism>
<evidence type="ECO:0000313" key="4">
    <source>
        <dbReference type="Proteomes" id="UP000505325"/>
    </source>
</evidence>
<evidence type="ECO:0000313" key="3">
    <source>
        <dbReference type="EMBL" id="QKJ85064.1"/>
    </source>
</evidence>
<dbReference type="InterPro" id="IPR000600">
    <property type="entry name" value="ROK"/>
</dbReference>
<protein>
    <submittedName>
        <fullName evidence="3">ROK family protein</fullName>
    </submittedName>
</protein>
<dbReference type="KEGG" id="pmak:PMPD1_0076"/>
<dbReference type="InterPro" id="IPR043129">
    <property type="entry name" value="ATPase_NBD"/>
</dbReference>
<dbReference type="InterPro" id="IPR036388">
    <property type="entry name" value="WH-like_DNA-bd_sf"/>
</dbReference>
<dbReference type="EMBL" id="CP054212">
    <property type="protein sequence ID" value="QKJ85064.1"/>
    <property type="molecule type" value="Genomic_DNA"/>
</dbReference>
<dbReference type="SUPFAM" id="SSF53067">
    <property type="entry name" value="Actin-like ATPase domain"/>
    <property type="match status" value="1"/>
</dbReference>
<dbReference type="RefSeq" id="WP_173632192.1">
    <property type="nucleotide sequence ID" value="NZ_CP054212.1"/>
</dbReference>
<dbReference type="AlphaFoldDB" id="A0A6M8U6E2"/>
<accession>A0A6M8U6E2</accession>
<reference evidence="3 4" key="1">
    <citation type="submission" date="2020-06" db="EMBL/GenBank/DDBJ databases">
        <title>Genome sequence of Paramixta manurensis strain PD-1.</title>
        <authorList>
            <person name="Lee C.W."/>
            <person name="Kim J."/>
        </authorList>
    </citation>
    <scope>NUCLEOTIDE SEQUENCE [LARGE SCALE GENOMIC DNA]</scope>
    <source>
        <strain evidence="3 4">PD-1</strain>
    </source>
</reference>
<dbReference type="PANTHER" id="PTHR18964:SF173">
    <property type="entry name" value="GLUCOKINASE"/>
    <property type="match status" value="1"/>
</dbReference>
<proteinExistence type="inferred from homology"/>
<dbReference type="SUPFAM" id="SSF46785">
    <property type="entry name" value="Winged helix' DNA-binding domain"/>
    <property type="match status" value="1"/>
</dbReference>
<dbReference type="PROSITE" id="PS01125">
    <property type="entry name" value="ROK"/>
    <property type="match status" value="1"/>
</dbReference>
<dbReference type="PANTHER" id="PTHR18964">
    <property type="entry name" value="ROK (REPRESSOR, ORF, KINASE) FAMILY"/>
    <property type="match status" value="1"/>
</dbReference>
<keyword evidence="4" id="KW-1185">Reference proteome</keyword>
<keyword evidence="2" id="KW-0119">Carbohydrate metabolism</keyword>
<comment type="similarity">
    <text evidence="1">Belongs to the ROK (NagC/XylR) family.</text>
</comment>
<dbReference type="InterPro" id="IPR049874">
    <property type="entry name" value="ROK_cs"/>
</dbReference>
<dbReference type="Pfam" id="PF00480">
    <property type="entry name" value="ROK"/>
    <property type="match status" value="1"/>
</dbReference>
<dbReference type="InterPro" id="IPR036390">
    <property type="entry name" value="WH_DNA-bd_sf"/>
</dbReference>
<dbReference type="Gene3D" id="1.10.10.10">
    <property type="entry name" value="Winged helix-like DNA-binding domain superfamily/Winged helix DNA-binding domain"/>
    <property type="match status" value="1"/>
</dbReference>
<dbReference type="Proteomes" id="UP000505325">
    <property type="component" value="Chromosome"/>
</dbReference>
<gene>
    <name evidence="3" type="ORF">PMPD1_0076</name>
</gene>
<sequence length="400" mass="43242">MQKKAASHIDKESLISSGEIFSLIANKTATSRAAILSASGLSRMTVTQRLNALLSAGLVRETEETMPSGGRPTRVLGLNYAAGFLLTANIGESHIHLAAMDLQPAILVQETVAFRDKQDPQSTLDLIAERFNALIAQLPFQQAVLAGISLSLPTPVDSACGWVVGPSILPGWERFDISGYLENRFNAPVYVENDVNLMTIYEHRHNYPQVADMFFIKVGTGIGSGIITGGKIFRGARGVAGDIGHIQFNTEPAPLCRCGKFGCVEARAAGWAIGRDLASCGYPAENAYDVVKLMENRVPEAIMHIRKAGQTIGEVTSDVVSILNPSLIVVGGTLARCGEFLLSGIRELVYQRCLPLATQNLQIVLSVSEAHSALYGAAYLLLEEQMNNNHFLRRYADNQA</sequence>